<feature type="transmembrane region" description="Helical" evidence="1">
    <location>
        <begin position="174"/>
        <end position="193"/>
    </location>
</feature>
<feature type="transmembrane region" description="Helical" evidence="1">
    <location>
        <begin position="68"/>
        <end position="86"/>
    </location>
</feature>
<gene>
    <name evidence="2" type="ORF">QFW96_10835</name>
</gene>
<feature type="transmembrane region" description="Helical" evidence="1">
    <location>
        <begin position="124"/>
        <end position="153"/>
    </location>
</feature>
<name>A0ABT6PN77_9PSEU</name>
<dbReference type="Proteomes" id="UP001237595">
    <property type="component" value="Unassembled WGS sequence"/>
</dbReference>
<dbReference type="RefSeq" id="WP_281455437.1">
    <property type="nucleotide sequence ID" value="NZ_JASAOF010000004.1"/>
</dbReference>
<accession>A0ABT6PN77</accession>
<feature type="transmembrane region" description="Helical" evidence="1">
    <location>
        <begin position="6"/>
        <end position="28"/>
    </location>
</feature>
<keyword evidence="1" id="KW-0812">Transmembrane</keyword>
<keyword evidence="1" id="KW-0472">Membrane</keyword>
<dbReference type="Pfam" id="PF03596">
    <property type="entry name" value="Cad"/>
    <property type="match status" value="1"/>
</dbReference>
<comment type="caution">
    <text evidence="2">The sequence shown here is derived from an EMBL/GenBank/DDBJ whole genome shotgun (WGS) entry which is preliminary data.</text>
</comment>
<keyword evidence="3" id="KW-1185">Reference proteome</keyword>
<evidence type="ECO:0000313" key="2">
    <source>
        <dbReference type="EMBL" id="MDI2029108.1"/>
    </source>
</evidence>
<keyword evidence="1" id="KW-1133">Transmembrane helix</keyword>
<dbReference type="EMBL" id="JASAOF010000004">
    <property type="protein sequence ID" value="MDI2029108.1"/>
    <property type="molecule type" value="Genomic_DNA"/>
</dbReference>
<sequence>MGLGVVVEAVGMFAVTNVDDLLVLALFYGQVTGPGGALRIAVGQYLGFGAILAVAVVGALGAELLPAAFIPYLGLLPVALGIRAGWSAWRDRDDEGEVPASGGGPSASAVAAVTFAGGGDNIGVYVPVFATAGTGGMAVFTSVFLSLVAVWCATGRYLATRPMIARTLSRWGHFALPAVLIVIGLTILVRGGAFGL</sequence>
<feature type="transmembrane region" description="Helical" evidence="1">
    <location>
        <begin position="40"/>
        <end position="62"/>
    </location>
</feature>
<reference evidence="2 3" key="1">
    <citation type="submission" date="2023-04" db="EMBL/GenBank/DDBJ databases">
        <title>Draft genome sequence of Saccharopolyspora sp. TS4A08 isolated from sweet potato rhizospheric soil.</title>
        <authorList>
            <person name="Suksaard P."/>
            <person name="Duangmal K."/>
        </authorList>
    </citation>
    <scope>NUCLEOTIDE SEQUENCE [LARGE SCALE GENOMIC DNA]</scope>
    <source>
        <strain evidence="2 3">TS4A08</strain>
    </source>
</reference>
<evidence type="ECO:0000256" key="1">
    <source>
        <dbReference type="SAM" id="Phobius"/>
    </source>
</evidence>
<organism evidence="2 3">
    <name type="scientific">Saccharopolyspora ipomoeae</name>
    <dbReference type="NCBI Taxonomy" id="3042027"/>
    <lineage>
        <taxon>Bacteria</taxon>
        <taxon>Bacillati</taxon>
        <taxon>Actinomycetota</taxon>
        <taxon>Actinomycetes</taxon>
        <taxon>Pseudonocardiales</taxon>
        <taxon>Pseudonocardiaceae</taxon>
        <taxon>Saccharopolyspora</taxon>
    </lineage>
</organism>
<evidence type="ECO:0000313" key="3">
    <source>
        <dbReference type="Proteomes" id="UP001237595"/>
    </source>
</evidence>
<feature type="transmembrane region" description="Helical" evidence="1">
    <location>
        <begin position="98"/>
        <end position="118"/>
    </location>
</feature>
<proteinExistence type="predicted"/>
<dbReference type="InterPro" id="IPR004676">
    <property type="entry name" value="Cd-R_transporter"/>
</dbReference>
<protein>
    <submittedName>
        <fullName evidence="2">Cadmium resistance transporter</fullName>
    </submittedName>
</protein>